<dbReference type="AlphaFoldDB" id="A0AAC8ZPJ1"/>
<protein>
    <submittedName>
        <fullName evidence="1">Ankyrin repeat family protein</fullName>
    </submittedName>
</protein>
<name>A0AAC8ZPJ1_PISSA</name>
<evidence type="ECO:0000313" key="2">
    <source>
        <dbReference type="Proteomes" id="UP000029558"/>
    </source>
</evidence>
<accession>A0AAC8ZPJ1</accession>
<organism evidence="1 2">
    <name type="scientific">Piscirickettsia salmonis</name>
    <dbReference type="NCBI Taxonomy" id="1238"/>
    <lineage>
        <taxon>Bacteria</taxon>
        <taxon>Pseudomonadati</taxon>
        <taxon>Pseudomonadota</taxon>
        <taxon>Gammaproteobacteria</taxon>
        <taxon>Thiotrichales</taxon>
        <taxon>Piscirickettsiaceae</taxon>
        <taxon>Piscirickettsia</taxon>
    </lineage>
</organism>
<proteinExistence type="predicted"/>
<dbReference type="EMBL" id="CP012508">
    <property type="protein sequence ID" value="ALB23447.1"/>
    <property type="molecule type" value="Genomic_DNA"/>
</dbReference>
<dbReference type="RefSeq" id="WP_155403501.1">
    <property type="nucleotide sequence ID" value="NZ_CP012508.1"/>
</dbReference>
<evidence type="ECO:0000313" key="1">
    <source>
        <dbReference type="EMBL" id="ALB23447.1"/>
    </source>
</evidence>
<reference evidence="1 2" key="1">
    <citation type="journal article" date="2014" name="Genome Announc.">
        <title>Comparative Genome Analysis of Two Isolates of the Fish Pathogen Piscirickettsia salmonis from Different Hosts Reveals Major Differences in Virulence-Associated Secretion Systems.</title>
        <authorList>
            <person name="Bohle H."/>
            <person name="Henriquez P."/>
            <person name="Grothusen H."/>
            <person name="Navas E."/>
            <person name="Sandoval A."/>
            <person name="Bustamante F."/>
            <person name="Bustos P."/>
            <person name="Mancilla M."/>
        </authorList>
    </citation>
    <scope>NUCLEOTIDE SEQUENCE [LARGE SCALE GENOMIC DNA]</scope>
    <source>
        <strain evidence="2">B1-32597</strain>
    </source>
</reference>
<dbReference type="Proteomes" id="UP000029558">
    <property type="component" value="Chromosome"/>
</dbReference>
<gene>
    <name evidence="1" type="ORF">KU39_2267</name>
</gene>
<sequence>MPDTFKRKKDQQLTSSRALFELLASPGPQDLERVSELLELGANPNESGLTH</sequence>